<keyword evidence="3" id="KW-1185">Reference proteome</keyword>
<feature type="chain" id="PRO_5037564551" evidence="2">
    <location>
        <begin position="20"/>
        <end position="107"/>
    </location>
</feature>
<protein>
    <submittedName>
        <fullName evidence="4">Glycine zipper 2TM domain-containing protein</fullName>
    </submittedName>
</protein>
<feature type="region of interest" description="Disordered" evidence="1">
    <location>
        <begin position="20"/>
        <end position="49"/>
    </location>
</feature>
<proteinExistence type="predicted"/>
<evidence type="ECO:0000256" key="1">
    <source>
        <dbReference type="SAM" id="MobiDB-lite"/>
    </source>
</evidence>
<feature type="compositionally biased region" description="Polar residues" evidence="1">
    <location>
        <begin position="20"/>
        <end position="36"/>
    </location>
</feature>
<evidence type="ECO:0000256" key="2">
    <source>
        <dbReference type="SAM" id="SignalP"/>
    </source>
</evidence>
<feature type="signal peptide" evidence="2">
    <location>
        <begin position="1"/>
        <end position="19"/>
    </location>
</feature>
<sequence length="107" mass="10537">MKYLATFLCVLLISTAVICNPTTPRSKSSEESMNGQGTVGSGSDLHGDRQARGLKGALAGAALGAVAGHYAQKNWGGRSGGRGMGSFLGSGIGSGLGSSMGSMIGSG</sequence>
<evidence type="ECO:0000313" key="4">
    <source>
        <dbReference type="WBParaSite" id="PSAMB.scaffold4125size15622.g23475.t1"/>
    </source>
</evidence>
<dbReference type="WBParaSite" id="PSAMB.scaffold4125size15622.g23475.t1">
    <property type="protein sequence ID" value="PSAMB.scaffold4125size15622.g23475.t1"/>
    <property type="gene ID" value="PSAMB.scaffold4125size15622.g23475"/>
</dbReference>
<accession>A0A914WG28</accession>
<dbReference type="AlphaFoldDB" id="A0A914WG28"/>
<organism evidence="3 4">
    <name type="scientific">Plectus sambesii</name>
    <dbReference type="NCBI Taxonomy" id="2011161"/>
    <lineage>
        <taxon>Eukaryota</taxon>
        <taxon>Metazoa</taxon>
        <taxon>Ecdysozoa</taxon>
        <taxon>Nematoda</taxon>
        <taxon>Chromadorea</taxon>
        <taxon>Plectida</taxon>
        <taxon>Plectina</taxon>
        <taxon>Plectoidea</taxon>
        <taxon>Plectidae</taxon>
        <taxon>Plectus</taxon>
    </lineage>
</organism>
<name>A0A914WG28_9BILA</name>
<keyword evidence="2" id="KW-0732">Signal</keyword>
<reference evidence="4" key="1">
    <citation type="submission" date="2022-11" db="UniProtKB">
        <authorList>
            <consortium name="WormBaseParasite"/>
        </authorList>
    </citation>
    <scope>IDENTIFICATION</scope>
</reference>
<dbReference type="Proteomes" id="UP000887566">
    <property type="component" value="Unplaced"/>
</dbReference>
<evidence type="ECO:0000313" key="3">
    <source>
        <dbReference type="Proteomes" id="UP000887566"/>
    </source>
</evidence>